<organism evidence="3">
    <name type="scientific">Alexandrium catenella</name>
    <name type="common">Red tide dinoflagellate</name>
    <name type="synonym">Gonyaulax catenella</name>
    <dbReference type="NCBI Taxonomy" id="2925"/>
    <lineage>
        <taxon>Eukaryota</taxon>
        <taxon>Sar</taxon>
        <taxon>Alveolata</taxon>
        <taxon>Dinophyceae</taxon>
        <taxon>Gonyaulacales</taxon>
        <taxon>Pyrocystaceae</taxon>
        <taxon>Alexandrium</taxon>
    </lineage>
</organism>
<dbReference type="Gene3D" id="3.40.50.720">
    <property type="entry name" value="NAD(P)-binding Rossmann-like Domain"/>
    <property type="match status" value="1"/>
</dbReference>
<keyword evidence="2" id="KW-0560">Oxidoreductase</keyword>
<dbReference type="Pfam" id="PF00106">
    <property type="entry name" value="adh_short"/>
    <property type="match status" value="1"/>
</dbReference>
<sequence>MAARKPPPPHHAVKNAHDLSTLRGGLAIITGGAAGIGYALAEAALAHGLHAVLADVDGDGLKAAEAKLREGAANGLEVFGHVTDVSSEASVQALARAVSERFPGQRVSLLCCNAGASGGNILTSPSAVWDRAFGINVFGVAHCIRHFVPGMIRQRVPGSVVLTASQDGVCASQGIYGASKHANVALGEGLFQELQGRLSVHVLCPHVTATDVFTGGVLKDGSASEREKAGSLYIKSGFQKFGSPPSKMADMVFSAIQSGSFYVFGENDREPGFVRLQAETRMKAMLGDGLPRRPNSTIFAQVFSPPKKKDAPPSRL</sequence>
<evidence type="ECO:0000256" key="1">
    <source>
        <dbReference type="ARBA" id="ARBA00006484"/>
    </source>
</evidence>
<dbReference type="GO" id="GO:0016616">
    <property type="term" value="F:oxidoreductase activity, acting on the CH-OH group of donors, NAD or NADP as acceptor"/>
    <property type="evidence" value="ECO:0007669"/>
    <property type="project" value="UniProtKB-ARBA"/>
</dbReference>
<name>A0A7S1L702_ALECA</name>
<dbReference type="InterPro" id="IPR036291">
    <property type="entry name" value="NAD(P)-bd_dom_sf"/>
</dbReference>
<dbReference type="GO" id="GO:0050664">
    <property type="term" value="F:oxidoreductase activity, acting on NAD(P)H, oxygen as acceptor"/>
    <property type="evidence" value="ECO:0007669"/>
    <property type="project" value="TreeGrafter"/>
</dbReference>
<dbReference type="PRINTS" id="PR00081">
    <property type="entry name" value="GDHRDH"/>
</dbReference>
<reference evidence="3" key="1">
    <citation type="submission" date="2021-01" db="EMBL/GenBank/DDBJ databases">
        <authorList>
            <person name="Corre E."/>
            <person name="Pelletier E."/>
            <person name="Niang G."/>
            <person name="Scheremetjew M."/>
            <person name="Finn R."/>
            <person name="Kale V."/>
            <person name="Holt S."/>
            <person name="Cochrane G."/>
            <person name="Meng A."/>
            <person name="Brown T."/>
            <person name="Cohen L."/>
        </authorList>
    </citation>
    <scope>NUCLEOTIDE SEQUENCE</scope>
    <source>
        <strain evidence="3">OF101</strain>
    </source>
</reference>
<evidence type="ECO:0000256" key="2">
    <source>
        <dbReference type="ARBA" id="ARBA00023002"/>
    </source>
</evidence>
<dbReference type="EMBL" id="HBGE01008514">
    <property type="protein sequence ID" value="CAD9096166.1"/>
    <property type="molecule type" value="Transcribed_RNA"/>
</dbReference>
<dbReference type="AlphaFoldDB" id="A0A7S1L702"/>
<comment type="similarity">
    <text evidence="1">Belongs to the short-chain dehydrogenases/reductases (SDR) family.</text>
</comment>
<dbReference type="CDD" id="cd05233">
    <property type="entry name" value="SDR_c"/>
    <property type="match status" value="1"/>
</dbReference>
<protein>
    <submittedName>
        <fullName evidence="3">Uncharacterized protein</fullName>
    </submittedName>
</protein>
<dbReference type="InterPro" id="IPR002347">
    <property type="entry name" value="SDR_fam"/>
</dbReference>
<dbReference type="PANTHER" id="PTHR43008:SF7">
    <property type="entry name" value="SHORT CHAIN DEHYDROGENASE_REDUCTASE (AFU_ORTHOLOGUE AFUA_2G00830)"/>
    <property type="match status" value="1"/>
</dbReference>
<proteinExistence type="inferred from homology"/>
<evidence type="ECO:0000313" key="3">
    <source>
        <dbReference type="EMBL" id="CAD9096166.1"/>
    </source>
</evidence>
<dbReference type="SUPFAM" id="SSF51735">
    <property type="entry name" value="NAD(P)-binding Rossmann-fold domains"/>
    <property type="match status" value="1"/>
</dbReference>
<dbReference type="PANTHER" id="PTHR43008">
    <property type="entry name" value="BENZIL REDUCTASE"/>
    <property type="match status" value="1"/>
</dbReference>
<gene>
    <name evidence="3" type="ORF">ACAT0790_LOCUS5153</name>
</gene>
<accession>A0A7S1L702</accession>